<comment type="caution">
    <text evidence="4">The sequence shown here is derived from an EMBL/GenBank/DDBJ whole genome shotgun (WGS) entry which is preliminary data.</text>
</comment>
<dbReference type="Gene3D" id="2.130.10.10">
    <property type="entry name" value="YVTN repeat-like/Quinoprotein amine dehydrogenase"/>
    <property type="match status" value="1"/>
</dbReference>
<feature type="region of interest" description="Disordered" evidence="2">
    <location>
        <begin position="600"/>
        <end position="623"/>
    </location>
</feature>
<dbReference type="InterPro" id="IPR036322">
    <property type="entry name" value="WD40_repeat_dom_sf"/>
</dbReference>
<dbReference type="OrthoDB" id="64353at2759"/>
<feature type="coiled-coil region" evidence="1">
    <location>
        <begin position="533"/>
        <end position="560"/>
    </location>
</feature>
<dbReference type="PANTHER" id="PTHR43991">
    <property type="entry name" value="WD REPEAT PROTEIN (AFU_ORTHOLOGUE AFUA_8G05640)-RELATED"/>
    <property type="match status" value="1"/>
</dbReference>
<organism evidence="4 5">
    <name type="scientific">Trichoderma harzianum</name>
    <name type="common">Hypocrea lixii</name>
    <dbReference type="NCBI Taxonomy" id="5544"/>
    <lineage>
        <taxon>Eukaryota</taxon>
        <taxon>Fungi</taxon>
        <taxon>Dikarya</taxon>
        <taxon>Ascomycota</taxon>
        <taxon>Pezizomycotina</taxon>
        <taxon>Sordariomycetes</taxon>
        <taxon>Hypocreomycetidae</taxon>
        <taxon>Hypocreales</taxon>
        <taxon>Hypocreaceae</taxon>
        <taxon>Trichoderma</taxon>
    </lineage>
</organism>
<evidence type="ECO:0000313" key="5">
    <source>
        <dbReference type="Proteomes" id="UP000236290"/>
    </source>
</evidence>
<evidence type="ECO:0000313" key="4">
    <source>
        <dbReference type="EMBL" id="PNP51979.1"/>
    </source>
</evidence>
<feature type="region of interest" description="Disordered" evidence="2">
    <location>
        <begin position="475"/>
        <end position="531"/>
    </location>
</feature>
<reference evidence="4 5" key="1">
    <citation type="submission" date="2017-02" db="EMBL/GenBank/DDBJ databases">
        <title>Genomes of Trichoderma spp. with biocontrol activity.</title>
        <authorList>
            <person name="Gardiner D."/>
            <person name="Kazan K."/>
            <person name="Vos C."/>
            <person name="Harvey P."/>
        </authorList>
    </citation>
    <scope>NUCLEOTIDE SEQUENCE [LARGE SCALE GENOMIC DNA]</scope>
    <source>
        <strain evidence="4 5">Tr1</strain>
    </source>
</reference>
<evidence type="ECO:0000256" key="2">
    <source>
        <dbReference type="SAM" id="MobiDB-lite"/>
    </source>
</evidence>
<dbReference type="InterPro" id="IPR015943">
    <property type="entry name" value="WD40/YVTN_repeat-like_dom_sf"/>
</dbReference>
<feature type="compositionally biased region" description="Low complexity" evidence="2">
    <location>
        <begin position="509"/>
        <end position="523"/>
    </location>
</feature>
<accession>A0A2K0U2H2</accession>
<name>A0A2K0U2H2_TRIHA</name>
<gene>
    <name evidence="4" type="ORF">THARTR1_07188</name>
</gene>
<sequence>MPLYVQLHGWHVQTALNHIIPSSPLDDELPADDATMARKDDVSYYTSDRLISRKQRTHFRVPVRSQHWQLRSLISAENKHNLFYPGGVGSRQIQRLNTLARSCETIKHLTFAPRCLVAENGWLCCGSETGEFVAIRLEGEGGRAIENPQDTAASSDSDSGPSLGNESSTTSPEEAALNMLTAAAQQSAKVTAKSMKLAKERVNCITLWFPPPSGQGLPIGARAYTEPVAVLANNDRTVTLVSLVDFEQKELTEPLDVVRYPDFVNRAIISPDGRLLVAILDDPYLYVHQRVGAFPGKWELKQRILLKSQKKDDKTDSRGSFAASFSASGGYLAIGTQHGTISIFNATQLTDETVDPLITTFQSSRPNSGPGAIRDMAFCPGPYDLLAWTEDRGRVGIADVRHNFMVRQVIDLNKESEYEHINIFDTQTIDPRLLETRMTRGEPLNPPISAANFFSAQMLHQPLTPAETRVLEAIQSERRRRERPNAQPGDERGNGGPAAATGWIGGTGATPTATSSFTTRARGGTVQTPNDLLNLYRDHRERAQERVRNARQLMRETSQGQGGRAEQRWIDRINETMAALRDQRDRQDSSYLSVLEILQARERPPPADASTSEERPTLPPQANNRWEESAVRGTLAPDHGVFEVPPSPDNTSGLSWSQDGTVLFIGAQNGIYQLRVDLSARQYCNSITLR</sequence>
<dbReference type="SUPFAM" id="SSF50978">
    <property type="entry name" value="WD40 repeat-like"/>
    <property type="match status" value="1"/>
</dbReference>
<feature type="domain" description="DUF2415" evidence="3">
    <location>
        <begin position="371"/>
        <end position="411"/>
    </location>
</feature>
<evidence type="ECO:0000256" key="1">
    <source>
        <dbReference type="SAM" id="Coils"/>
    </source>
</evidence>
<proteinExistence type="predicted"/>
<feature type="region of interest" description="Disordered" evidence="2">
    <location>
        <begin position="145"/>
        <end position="173"/>
    </location>
</feature>
<dbReference type="Proteomes" id="UP000236290">
    <property type="component" value="Unassembled WGS sequence"/>
</dbReference>
<feature type="compositionally biased region" description="Polar residues" evidence="2">
    <location>
        <begin position="148"/>
        <end position="172"/>
    </location>
</feature>
<dbReference type="PANTHER" id="PTHR43991:SF9">
    <property type="entry name" value="DUF2415 DOMAIN-CONTAINING PROTEIN"/>
    <property type="match status" value="1"/>
</dbReference>
<evidence type="ECO:0000259" key="3">
    <source>
        <dbReference type="Pfam" id="PF10313"/>
    </source>
</evidence>
<keyword evidence="1" id="KW-0175">Coiled coil</keyword>
<dbReference type="Pfam" id="PF10313">
    <property type="entry name" value="DUF2415"/>
    <property type="match status" value="1"/>
</dbReference>
<dbReference type="EMBL" id="MTYI01000111">
    <property type="protein sequence ID" value="PNP51979.1"/>
    <property type="molecule type" value="Genomic_DNA"/>
</dbReference>
<dbReference type="AlphaFoldDB" id="A0A2K0U2H2"/>
<dbReference type="InterPro" id="IPR019417">
    <property type="entry name" value="DUF2415"/>
</dbReference>
<protein>
    <recommendedName>
        <fullName evidence="3">DUF2415 domain-containing protein</fullName>
    </recommendedName>
</protein>